<feature type="chain" id="PRO_5028181007" description="Porin" evidence="1">
    <location>
        <begin position="24"/>
        <end position="404"/>
    </location>
</feature>
<evidence type="ECO:0000313" key="2">
    <source>
        <dbReference type="EMBL" id="GFO60571.1"/>
    </source>
</evidence>
<accession>A0A6V8MKM5</accession>
<keyword evidence="1" id="KW-0732">Signal</keyword>
<protein>
    <recommendedName>
        <fullName evidence="4">Porin</fullName>
    </recommendedName>
</protein>
<organism evidence="2 3">
    <name type="scientific">Geomonas silvestris</name>
    <dbReference type="NCBI Taxonomy" id="2740184"/>
    <lineage>
        <taxon>Bacteria</taxon>
        <taxon>Pseudomonadati</taxon>
        <taxon>Thermodesulfobacteriota</taxon>
        <taxon>Desulfuromonadia</taxon>
        <taxon>Geobacterales</taxon>
        <taxon>Geobacteraceae</taxon>
        <taxon>Geomonas</taxon>
    </lineage>
</organism>
<evidence type="ECO:0000313" key="3">
    <source>
        <dbReference type="Proteomes" id="UP000556026"/>
    </source>
</evidence>
<evidence type="ECO:0000256" key="1">
    <source>
        <dbReference type="SAM" id="SignalP"/>
    </source>
</evidence>
<dbReference type="AlphaFoldDB" id="A0A6V8MKM5"/>
<sequence length="404" mass="44818">MVIKGVSRLLLCMSLLTATASWAADIHGRSSTQFLTGTSGFTSDRRQNELDEYLRLSITNIDAAGKFSLQGYGRIGQDFGAGDGLNGRLYYLYGEYRGLYDKIDFRLGRQFVNLAAGSAIIDGVQVDLRNVGPVGFTLLGGRDVLFGFGGETGDPANTAFGLAAYLAGFKKTDAEISWFRKWDGGDNSRDQLGGNFRQQLFNSLQVYANARYDLVTETFNEVQAGVKFFPTSSLLFTGEYYQSYPIFDTTSIYSVFAVNRYQEGVLKVNYRFNEIVSVYGGVTREEFGDGGGAFVWQAGTALRPIDPLGITVEYDARNGYYGKTNGIISDVTFDITKNAQVAGGIDFDVYKRDAMTGDEYARRYYLAGRYRLAKNLAVSGRIQDDVNVRYTKNISGRFVLDYDF</sequence>
<name>A0A6V8MKM5_9BACT</name>
<proteinExistence type="predicted"/>
<evidence type="ECO:0008006" key="4">
    <source>
        <dbReference type="Google" id="ProtNLM"/>
    </source>
</evidence>
<dbReference type="EMBL" id="BLXX01000009">
    <property type="protein sequence ID" value="GFO60571.1"/>
    <property type="molecule type" value="Genomic_DNA"/>
</dbReference>
<dbReference type="RefSeq" id="WP_183355388.1">
    <property type="nucleotide sequence ID" value="NZ_BLXX01000009.1"/>
</dbReference>
<reference evidence="3" key="1">
    <citation type="submission" date="2020-06" db="EMBL/GenBank/DDBJ databases">
        <title>Draft genomic sequence of Geomonas sp. Red330.</title>
        <authorList>
            <person name="Itoh H."/>
            <person name="Zhenxing X."/>
            <person name="Ushijima N."/>
            <person name="Masuda Y."/>
            <person name="Shiratori Y."/>
            <person name="Senoo K."/>
        </authorList>
    </citation>
    <scope>NUCLEOTIDE SEQUENCE [LARGE SCALE GENOMIC DNA]</scope>
    <source>
        <strain evidence="3">Red330</strain>
    </source>
</reference>
<dbReference type="Proteomes" id="UP000556026">
    <property type="component" value="Unassembled WGS sequence"/>
</dbReference>
<feature type="signal peptide" evidence="1">
    <location>
        <begin position="1"/>
        <end position="23"/>
    </location>
</feature>
<keyword evidence="3" id="KW-1185">Reference proteome</keyword>
<comment type="caution">
    <text evidence="2">The sequence shown here is derived from an EMBL/GenBank/DDBJ whole genome shotgun (WGS) entry which is preliminary data.</text>
</comment>
<gene>
    <name evidence="2" type="ORF">GMST_28960</name>
</gene>